<dbReference type="GO" id="GO:0016887">
    <property type="term" value="F:ATP hydrolysis activity"/>
    <property type="evidence" value="ECO:0007669"/>
    <property type="project" value="InterPro"/>
</dbReference>
<sequence length="624" mass="66011">MAFLQISEPGESPAPHQRKLAVGIDLGTTHSLVAAVRSSVAEVLRDAQGRALLPSAVRYTPDGEVAVGAEVLPLQASDPLNTIVSVKRFMGRSLAEAQASRAPYEFVDAPGMVRLRTVQGDKSPVEVSAAILSALRERAEATLGDTLVGAVITVPAYFDDAQRQATRDAAKLAGLNVLRLLNEPTAAALAYGLDHDAEGVYAVYDLGGGTFDISILRLTQGVFEVVATAGDTALGGDDFDALIVDEWVKDDPAAAQQALREPRAYRALLVAARAAREALSAQESADYAVELPDGQGLAGTLTRAHFETLAQPLLSRTLECVSRTLRDARLAPADVRGVVMVGGATRMPVVRRVVGELFGAEPLTDLDPDQVVALGAASQANLLAGNRAPGEDWLLLDVLPLSLGLETMGGLVEHIVPRNSTIPVARAQEFTTFKDGQSAMSIHVVQGERDLVSDCRSLARFELRGIPPMVAGAARIRVTFQVDVDGLLGVSARELTTGIEASVTVKPSYGLSDEEVARMLADSISQADADAQARMLREQQVDARQLVESVQAALAADGDLLSTEERARVDAALADAAGAQSLEDADAVRARVQALSDATDEFAARRMDRNIRAALSGRKLDELA</sequence>
<evidence type="ECO:0000256" key="2">
    <source>
        <dbReference type="ARBA" id="ARBA00022741"/>
    </source>
</evidence>
<dbReference type="Gene3D" id="3.30.420.40">
    <property type="match status" value="2"/>
</dbReference>
<dbReference type="AlphaFoldDB" id="A0A484V9Z4"/>
<name>A0A484V9Z4_9ZZZZ</name>
<dbReference type="NCBIfam" id="NF003520">
    <property type="entry name" value="PRK05183.1"/>
    <property type="match status" value="1"/>
</dbReference>
<evidence type="ECO:0000256" key="1">
    <source>
        <dbReference type="ARBA" id="ARBA00007381"/>
    </source>
</evidence>
<dbReference type="EMBL" id="CAADIO010000049">
    <property type="protein sequence ID" value="VFR96139.1"/>
    <property type="molecule type" value="Genomic_DNA"/>
</dbReference>
<dbReference type="Gene3D" id="3.90.640.10">
    <property type="entry name" value="Actin, Chain A, domain 4"/>
    <property type="match status" value="1"/>
</dbReference>
<dbReference type="GO" id="GO:0016226">
    <property type="term" value="P:iron-sulfur cluster assembly"/>
    <property type="evidence" value="ECO:0007669"/>
    <property type="project" value="InterPro"/>
</dbReference>
<dbReference type="InterPro" id="IPR029048">
    <property type="entry name" value="HSP70_C_sf"/>
</dbReference>
<dbReference type="Gene3D" id="1.20.1270.10">
    <property type="match status" value="1"/>
</dbReference>
<dbReference type="InterPro" id="IPR010236">
    <property type="entry name" value="ISC_FeS_clus_asmbl_HscA"/>
</dbReference>
<dbReference type="SUPFAM" id="SSF100920">
    <property type="entry name" value="Heat shock protein 70kD (HSP70), peptide-binding domain"/>
    <property type="match status" value="1"/>
</dbReference>
<dbReference type="PROSITE" id="PS00329">
    <property type="entry name" value="HSP70_2"/>
    <property type="match status" value="1"/>
</dbReference>
<keyword evidence="2" id="KW-0547">Nucleotide-binding</keyword>
<reference evidence="5" key="1">
    <citation type="submission" date="2019-03" db="EMBL/GenBank/DDBJ databases">
        <authorList>
            <person name="Danneels B."/>
        </authorList>
    </citation>
    <scope>NUCLEOTIDE SEQUENCE</scope>
</reference>
<dbReference type="GO" id="GO:0005524">
    <property type="term" value="F:ATP binding"/>
    <property type="evidence" value="ECO:0007669"/>
    <property type="project" value="UniProtKB-KW"/>
</dbReference>
<evidence type="ECO:0000313" key="5">
    <source>
        <dbReference type="EMBL" id="VFR96139.1"/>
    </source>
</evidence>
<dbReference type="InterPro" id="IPR013126">
    <property type="entry name" value="Hsp_70_fam"/>
</dbReference>
<dbReference type="InterPro" id="IPR043129">
    <property type="entry name" value="ATPase_NBD"/>
</dbReference>
<gene>
    <name evidence="5" type="ORF">RAN3_1735</name>
</gene>
<dbReference type="HAMAP" id="MF_00679">
    <property type="entry name" value="HscA"/>
    <property type="match status" value="1"/>
</dbReference>
<dbReference type="InterPro" id="IPR029047">
    <property type="entry name" value="HSP70_peptide-bd_sf"/>
</dbReference>
<dbReference type="GO" id="GO:0140662">
    <property type="term" value="F:ATP-dependent protein folding chaperone"/>
    <property type="evidence" value="ECO:0007669"/>
    <property type="project" value="InterPro"/>
</dbReference>
<dbReference type="FunFam" id="2.60.34.10:FF:000005">
    <property type="entry name" value="Chaperone protein HscA homolog"/>
    <property type="match status" value="1"/>
</dbReference>
<keyword evidence="3" id="KW-0067">ATP-binding</keyword>
<organism evidence="5">
    <name type="scientific">plant metagenome</name>
    <dbReference type="NCBI Taxonomy" id="1297885"/>
    <lineage>
        <taxon>unclassified sequences</taxon>
        <taxon>metagenomes</taxon>
        <taxon>organismal metagenomes</taxon>
    </lineage>
</organism>
<dbReference type="PANTHER" id="PTHR19375">
    <property type="entry name" value="HEAT SHOCK PROTEIN 70KDA"/>
    <property type="match status" value="1"/>
</dbReference>
<dbReference type="InterPro" id="IPR018181">
    <property type="entry name" value="Heat_shock_70_CS"/>
</dbReference>
<dbReference type="PRINTS" id="PR00301">
    <property type="entry name" value="HEATSHOCK70"/>
</dbReference>
<evidence type="ECO:0000256" key="3">
    <source>
        <dbReference type="ARBA" id="ARBA00022840"/>
    </source>
</evidence>
<dbReference type="PROSITE" id="PS00297">
    <property type="entry name" value="HSP70_1"/>
    <property type="match status" value="1"/>
</dbReference>
<dbReference type="Pfam" id="PF00012">
    <property type="entry name" value="HSP70"/>
    <property type="match status" value="1"/>
</dbReference>
<dbReference type="GO" id="GO:0051082">
    <property type="term" value="F:unfolded protein binding"/>
    <property type="evidence" value="ECO:0007669"/>
    <property type="project" value="InterPro"/>
</dbReference>
<comment type="similarity">
    <text evidence="1">Belongs to the heat shock protein 70 family.</text>
</comment>
<dbReference type="SUPFAM" id="SSF100934">
    <property type="entry name" value="Heat shock protein 70kD (HSP70), C-terminal subdomain"/>
    <property type="match status" value="1"/>
</dbReference>
<evidence type="ECO:0000256" key="4">
    <source>
        <dbReference type="ARBA" id="ARBA00023186"/>
    </source>
</evidence>
<accession>A0A484V9Z4</accession>
<protein>
    <submittedName>
        <fullName evidence="5">Chaperone protein HscA</fullName>
    </submittedName>
</protein>
<dbReference type="PROSITE" id="PS01036">
    <property type="entry name" value="HSP70_3"/>
    <property type="match status" value="1"/>
</dbReference>
<dbReference type="SUPFAM" id="SSF53067">
    <property type="entry name" value="Actin-like ATPase domain"/>
    <property type="match status" value="2"/>
</dbReference>
<proteinExistence type="inferred from homology"/>
<dbReference type="Gene3D" id="2.60.34.10">
    <property type="entry name" value="Substrate Binding Domain Of DNAk, Chain A, domain 1"/>
    <property type="match status" value="1"/>
</dbReference>
<keyword evidence="4" id="KW-0143">Chaperone</keyword>
<dbReference type="NCBIfam" id="TIGR01991">
    <property type="entry name" value="HscA"/>
    <property type="match status" value="1"/>
</dbReference>